<keyword evidence="6" id="KW-0614">Plasmid</keyword>
<dbReference type="PANTHER" id="PTHR43085">
    <property type="entry name" value="HEXOKINASE FAMILY MEMBER"/>
    <property type="match status" value="1"/>
</dbReference>
<feature type="domain" description="Carbohydrate kinase PfkB" evidence="5">
    <location>
        <begin position="15"/>
        <end position="314"/>
    </location>
</feature>
<evidence type="ECO:0000256" key="4">
    <source>
        <dbReference type="RuleBase" id="RU003704"/>
    </source>
</evidence>
<dbReference type="EMBL" id="JALAYX010000006">
    <property type="protein sequence ID" value="MCJ8240575.1"/>
    <property type="molecule type" value="Genomic_DNA"/>
</dbReference>
<dbReference type="RefSeq" id="WP_245137947.1">
    <property type="nucleotide sequence ID" value="NZ_JALAYX010000006.1"/>
</dbReference>
<proteinExistence type="inferred from homology"/>
<dbReference type="InterPro" id="IPR011611">
    <property type="entry name" value="PfkB_dom"/>
</dbReference>
<dbReference type="InterPro" id="IPR050306">
    <property type="entry name" value="PfkB_Carbo_kinase"/>
</dbReference>
<evidence type="ECO:0000313" key="6">
    <source>
        <dbReference type="EMBL" id="MCJ8240575.1"/>
    </source>
</evidence>
<dbReference type="CDD" id="cd01166">
    <property type="entry name" value="KdgK"/>
    <property type="match status" value="1"/>
</dbReference>
<dbReference type="PROSITE" id="PS00584">
    <property type="entry name" value="PFKB_KINASES_2"/>
    <property type="match status" value="1"/>
</dbReference>
<comment type="similarity">
    <text evidence="1 4">Belongs to the carbohydrate kinase PfkB family.</text>
</comment>
<sequence>MDRVLSGIGRNSFLVVGRVGMDTFPEPPGTAIEDAELLRVDIGGSAANIAVGLVKLGGVAALATRVSDDAVGRYCVARLRRYGVSADHVHPVSGPGASERRNSFAIYESRLEGHQSVIYRNGAADFEMDAADMDAVDLAPYGAVIAAGTVFAAEPSRSAAFHGFKRARAAGMPVIFDVDYRPYSWPSPEVASSVLSEAGALADIIVGNEEEFGFMAGGIDRGLDMARDLARTSAAMVVYKMGHRGAITLVGQTETRTGIYKVQALKPTGAGDSFMAGLLSSLADGRELTEAVLRGSACASIVVSRPGCAPAMPTRLELDAFLASHLGPELVD</sequence>
<dbReference type="GO" id="GO:0016301">
    <property type="term" value="F:kinase activity"/>
    <property type="evidence" value="ECO:0007669"/>
    <property type="project" value="UniProtKB-KW"/>
</dbReference>
<dbReference type="PANTHER" id="PTHR43085:SF49">
    <property type="entry name" value="5-DEHYDRO-2-DEOXYGLUCONOKINASE"/>
    <property type="match status" value="1"/>
</dbReference>
<keyword evidence="2 4" id="KW-0808">Transferase</keyword>
<protein>
    <submittedName>
        <fullName evidence="6">PfkB family carbohydrate kinase</fullName>
    </submittedName>
</protein>
<accession>A0ABT0D588</accession>
<keyword evidence="3 4" id="KW-0418">Kinase</keyword>
<dbReference type="SUPFAM" id="SSF53613">
    <property type="entry name" value="Ribokinase-like"/>
    <property type="match status" value="1"/>
</dbReference>
<evidence type="ECO:0000256" key="2">
    <source>
        <dbReference type="ARBA" id="ARBA00022679"/>
    </source>
</evidence>
<evidence type="ECO:0000313" key="7">
    <source>
        <dbReference type="Proteomes" id="UP001522662"/>
    </source>
</evidence>
<dbReference type="InterPro" id="IPR002173">
    <property type="entry name" value="Carboh/pur_kinase_PfkB_CS"/>
</dbReference>
<dbReference type="Proteomes" id="UP001522662">
    <property type="component" value="Unassembled WGS sequence"/>
</dbReference>
<organism evidence="6 7">
    <name type="scientific">Peteryoungia algae</name>
    <dbReference type="NCBI Taxonomy" id="2919917"/>
    <lineage>
        <taxon>Bacteria</taxon>
        <taxon>Pseudomonadati</taxon>
        <taxon>Pseudomonadota</taxon>
        <taxon>Alphaproteobacteria</taxon>
        <taxon>Hyphomicrobiales</taxon>
        <taxon>Rhizobiaceae</taxon>
        <taxon>Peteryoungia</taxon>
    </lineage>
</organism>
<evidence type="ECO:0000256" key="3">
    <source>
        <dbReference type="ARBA" id="ARBA00022777"/>
    </source>
</evidence>
<geneLocation type="plasmid" evidence="6">
    <name>unnamed</name>
</geneLocation>
<dbReference type="Pfam" id="PF00294">
    <property type="entry name" value="PfkB"/>
    <property type="match status" value="1"/>
</dbReference>
<dbReference type="PRINTS" id="PR00990">
    <property type="entry name" value="RIBOKINASE"/>
</dbReference>
<dbReference type="InterPro" id="IPR029056">
    <property type="entry name" value="Ribokinase-like"/>
</dbReference>
<comment type="caution">
    <text evidence="6">The sequence shown here is derived from an EMBL/GenBank/DDBJ whole genome shotgun (WGS) entry which is preliminary data.</text>
</comment>
<keyword evidence="7" id="KW-1185">Reference proteome</keyword>
<gene>
    <name evidence="6" type="ORF">MKJ03_19745</name>
</gene>
<reference evidence="6 7" key="1">
    <citation type="submission" date="2022-03" db="EMBL/GenBank/DDBJ databases">
        <title>Rhizobium SSM4.3 sp. nov., isolated from Sediment (Gouqi Island).</title>
        <authorList>
            <person name="Chen G."/>
        </authorList>
    </citation>
    <scope>NUCLEOTIDE SEQUENCE [LARGE SCALE GENOMIC DNA]</scope>
    <source>
        <strain evidence="6 7">SSM4.3</strain>
        <plasmid evidence="6">unnamed</plasmid>
    </source>
</reference>
<dbReference type="Gene3D" id="3.40.1190.20">
    <property type="match status" value="1"/>
</dbReference>
<name>A0ABT0D588_9HYPH</name>
<evidence type="ECO:0000256" key="1">
    <source>
        <dbReference type="ARBA" id="ARBA00010688"/>
    </source>
</evidence>
<evidence type="ECO:0000259" key="5">
    <source>
        <dbReference type="Pfam" id="PF00294"/>
    </source>
</evidence>
<dbReference type="InterPro" id="IPR002139">
    <property type="entry name" value="Ribo/fructo_kinase"/>
</dbReference>